<evidence type="ECO:0000259" key="3">
    <source>
        <dbReference type="PROSITE" id="PS51320"/>
    </source>
</evidence>
<accession>A0ABD1XDF7</accession>
<evidence type="ECO:0000256" key="1">
    <source>
        <dbReference type="ARBA" id="ARBA00008614"/>
    </source>
</evidence>
<comment type="similarity">
    <text evidence="1 2">Belongs to the TIFY/JAZ family.</text>
</comment>
<dbReference type="AlphaFoldDB" id="A0ABD1XDF7"/>
<comment type="subcellular location">
    <subcellularLocation>
        <location evidence="2">Nucleus</location>
    </subcellularLocation>
</comment>
<dbReference type="InterPro" id="IPR040390">
    <property type="entry name" value="TIFY/JAZ"/>
</dbReference>
<dbReference type="GO" id="GO:0009611">
    <property type="term" value="P:response to wounding"/>
    <property type="evidence" value="ECO:0007669"/>
    <property type="project" value="UniProtKB-UniRule"/>
</dbReference>
<dbReference type="Proteomes" id="UP001604277">
    <property type="component" value="Unassembled WGS sequence"/>
</dbReference>
<dbReference type="Pfam" id="PF09425">
    <property type="entry name" value="Jas_motif"/>
    <property type="match status" value="1"/>
</dbReference>
<dbReference type="InterPro" id="IPR010399">
    <property type="entry name" value="Tify_dom"/>
</dbReference>
<dbReference type="PROSITE" id="PS51320">
    <property type="entry name" value="TIFY"/>
    <property type="match status" value="1"/>
</dbReference>
<gene>
    <name evidence="4" type="ORF">Fot_04745</name>
</gene>
<dbReference type="PANTHER" id="PTHR33077:SF5">
    <property type="entry name" value="PROTEIN TIFY 9"/>
    <property type="match status" value="1"/>
</dbReference>
<protein>
    <recommendedName>
        <fullName evidence="2">Protein TIFY</fullName>
    </recommendedName>
    <alternativeName>
        <fullName evidence="2">Jasmonate ZIM domain-containing protein</fullName>
    </alternativeName>
</protein>
<comment type="domain">
    <text evidence="2">The jas domain is required for interaction with COI1.</text>
</comment>
<name>A0ABD1XDF7_9LAMI</name>
<evidence type="ECO:0000313" key="5">
    <source>
        <dbReference type="Proteomes" id="UP001604277"/>
    </source>
</evidence>
<proteinExistence type="inferred from homology"/>
<dbReference type="PANTHER" id="PTHR33077">
    <property type="entry name" value="PROTEIN TIFY 4A-RELATED-RELATED"/>
    <property type="match status" value="1"/>
</dbReference>
<keyword evidence="2" id="KW-0539">Nucleus</keyword>
<dbReference type="EMBL" id="JBFOLJ010000001">
    <property type="protein sequence ID" value="KAL2560006.1"/>
    <property type="molecule type" value="Genomic_DNA"/>
</dbReference>
<evidence type="ECO:0000313" key="4">
    <source>
        <dbReference type="EMBL" id="KAL2560006.1"/>
    </source>
</evidence>
<sequence>MSISPIELDFFSIERERERERERRDSFAASKPPILERKRSFHGIQSIVSKLNPEIVKTVIQSASLDLNKSLRVENHNSISPFTLDTPTFRPSYGEKNNAETEEMTIVFNGKVFHFDLFSTHKVQNILKLAYEEQVTKSAQSLESKVSEILLEQDLLATLDRGFPLARRKSLLRFLDKRKERLI</sequence>
<organism evidence="4 5">
    <name type="scientific">Forsythia ovata</name>
    <dbReference type="NCBI Taxonomy" id="205694"/>
    <lineage>
        <taxon>Eukaryota</taxon>
        <taxon>Viridiplantae</taxon>
        <taxon>Streptophyta</taxon>
        <taxon>Embryophyta</taxon>
        <taxon>Tracheophyta</taxon>
        <taxon>Spermatophyta</taxon>
        <taxon>Magnoliopsida</taxon>
        <taxon>eudicotyledons</taxon>
        <taxon>Gunneridae</taxon>
        <taxon>Pentapetalae</taxon>
        <taxon>asterids</taxon>
        <taxon>lamiids</taxon>
        <taxon>Lamiales</taxon>
        <taxon>Oleaceae</taxon>
        <taxon>Forsythieae</taxon>
        <taxon>Forsythia</taxon>
    </lineage>
</organism>
<reference evidence="5" key="1">
    <citation type="submission" date="2024-07" db="EMBL/GenBank/DDBJ databases">
        <title>Two chromosome-level genome assemblies of Korean endemic species Abeliophyllum distichum and Forsythia ovata (Oleaceae).</title>
        <authorList>
            <person name="Jang H."/>
        </authorList>
    </citation>
    <scope>NUCLEOTIDE SEQUENCE [LARGE SCALE GENOMIC DNA]</scope>
</reference>
<dbReference type="GO" id="GO:0031347">
    <property type="term" value="P:regulation of defense response"/>
    <property type="evidence" value="ECO:0007669"/>
    <property type="project" value="UniProtKB-UniRule"/>
</dbReference>
<dbReference type="GO" id="GO:0005634">
    <property type="term" value="C:nucleus"/>
    <property type="evidence" value="ECO:0007669"/>
    <property type="project" value="UniProtKB-SubCell"/>
</dbReference>
<dbReference type="GO" id="GO:2000022">
    <property type="term" value="P:regulation of jasmonic acid mediated signaling pathway"/>
    <property type="evidence" value="ECO:0007669"/>
    <property type="project" value="UniProtKB-UniRule"/>
</dbReference>
<keyword evidence="5" id="KW-1185">Reference proteome</keyword>
<comment type="caution">
    <text evidence="4">The sequence shown here is derived from an EMBL/GenBank/DDBJ whole genome shotgun (WGS) entry which is preliminary data.</text>
</comment>
<comment type="function">
    <text evidence="2">Repressor of jasmonate responses.</text>
</comment>
<dbReference type="InterPro" id="IPR018467">
    <property type="entry name" value="CCT_CS"/>
</dbReference>
<keyword evidence="2" id="KW-1184">Jasmonic acid signaling pathway</keyword>
<evidence type="ECO:0000256" key="2">
    <source>
        <dbReference type="RuleBase" id="RU369065"/>
    </source>
</evidence>
<feature type="domain" description="Tify" evidence="3">
    <location>
        <begin position="97"/>
        <end position="132"/>
    </location>
</feature>
<dbReference type="SMART" id="SM00979">
    <property type="entry name" value="TIFY"/>
    <property type="match status" value="1"/>
</dbReference>
<dbReference type="Pfam" id="PF06200">
    <property type="entry name" value="tify"/>
    <property type="match status" value="1"/>
</dbReference>